<evidence type="ECO:0000259" key="1">
    <source>
        <dbReference type="PROSITE" id="PS50086"/>
    </source>
</evidence>
<organism evidence="2 3">
    <name type="scientific">Rhipicephalus microplus</name>
    <name type="common">Cattle tick</name>
    <name type="synonym">Boophilus microplus</name>
    <dbReference type="NCBI Taxonomy" id="6941"/>
    <lineage>
        <taxon>Eukaryota</taxon>
        <taxon>Metazoa</taxon>
        <taxon>Ecdysozoa</taxon>
        <taxon>Arthropoda</taxon>
        <taxon>Chelicerata</taxon>
        <taxon>Arachnida</taxon>
        <taxon>Acari</taxon>
        <taxon>Parasitiformes</taxon>
        <taxon>Ixodida</taxon>
        <taxon>Ixodoidea</taxon>
        <taxon>Ixodidae</taxon>
        <taxon>Rhipicephalinae</taxon>
        <taxon>Rhipicephalus</taxon>
        <taxon>Boophilus</taxon>
    </lineage>
</organism>
<comment type="caution">
    <text evidence="2">The sequence shown here is derived from an EMBL/GenBank/DDBJ whole genome shotgun (WGS) entry which is preliminary data.</text>
</comment>
<reference evidence="2" key="2">
    <citation type="submission" date="2021-09" db="EMBL/GenBank/DDBJ databases">
        <authorList>
            <person name="Jia N."/>
            <person name="Wang J."/>
            <person name="Shi W."/>
            <person name="Du L."/>
            <person name="Sun Y."/>
            <person name="Zhan W."/>
            <person name="Jiang J."/>
            <person name="Wang Q."/>
            <person name="Zhang B."/>
            <person name="Ji P."/>
            <person name="Sakyi L.B."/>
            <person name="Cui X."/>
            <person name="Yuan T."/>
            <person name="Jiang B."/>
            <person name="Yang W."/>
            <person name="Lam T.T.-Y."/>
            <person name="Chang Q."/>
            <person name="Ding S."/>
            <person name="Wang X."/>
            <person name="Zhu J."/>
            <person name="Ruan X."/>
            <person name="Zhao L."/>
            <person name="Wei J."/>
            <person name="Que T."/>
            <person name="Du C."/>
            <person name="Cheng J."/>
            <person name="Dai P."/>
            <person name="Han X."/>
            <person name="Huang E."/>
            <person name="Gao Y."/>
            <person name="Liu J."/>
            <person name="Shao H."/>
            <person name="Ye R."/>
            <person name="Li L."/>
            <person name="Wei W."/>
            <person name="Wang X."/>
            <person name="Wang C."/>
            <person name="Huo Q."/>
            <person name="Li W."/>
            <person name="Guo W."/>
            <person name="Chen H."/>
            <person name="Chen S."/>
            <person name="Zhou L."/>
            <person name="Zhou L."/>
            <person name="Ni X."/>
            <person name="Tian J."/>
            <person name="Zhou Y."/>
            <person name="Sheng Y."/>
            <person name="Liu T."/>
            <person name="Pan Y."/>
            <person name="Xia L."/>
            <person name="Li J."/>
            <person name="Zhao F."/>
            <person name="Cao W."/>
        </authorList>
    </citation>
    <scope>NUCLEOTIDE SEQUENCE</scope>
    <source>
        <strain evidence="2">Rmic-2018</strain>
        <tissue evidence="2">Larvae</tissue>
    </source>
</reference>
<dbReference type="Proteomes" id="UP000821866">
    <property type="component" value="Chromosome 4"/>
</dbReference>
<name>A0A9J6E0S3_RHIMP</name>
<gene>
    <name evidence="2" type="ORF">HPB51_010464</name>
</gene>
<feature type="domain" description="Rab-GAP TBC" evidence="1">
    <location>
        <begin position="76"/>
        <end position="114"/>
    </location>
</feature>
<dbReference type="InterPro" id="IPR035969">
    <property type="entry name" value="Rab-GAP_TBC_sf"/>
</dbReference>
<dbReference type="SUPFAM" id="SSF47923">
    <property type="entry name" value="Ypt/Rab-GAP domain of gyp1p"/>
    <property type="match status" value="1"/>
</dbReference>
<dbReference type="VEuPathDB" id="VectorBase:LOC119166692"/>
<protein>
    <recommendedName>
        <fullName evidence="1">Rab-GAP TBC domain-containing protein</fullName>
    </recommendedName>
</protein>
<dbReference type="AlphaFoldDB" id="A0A9J6E0S3"/>
<proteinExistence type="predicted"/>
<dbReference type="EMBL" id="JABSTU010000006">
    <property type="protein sequence ID" value="KAH8027818.1"/>
    <property type="molecule type" value="Genomic_DNA"/>
</dbReference>
<accession>A0A9J6E0S3</accession>
<evidence type="ECO:0000313" key="2">
    <source>
        <dbReference type="EMBL" id="KAH8027818.1"/>
    </source>
</evidence>
<sequence>MAGYDTGVYYSVETPDCEGCTDQQSSIVQVRDQENVRLNKWRKMLESWDKYYPNEKAIWLRLLDVARIKAEQEGKYLEMRERARMWSPDIRQIDLDVNRTYRNHIMFRERYSVK</sequence>
<dbReference type="Gene3D" id="1.10.8.270">
    <property type="entry name" value="putative rabgap domain of human tbc1 domain family member 14 like domains"/>
    <property type="match status" value="1"/>
</dbReference>
<reference evidence="2" key="1">
    <citation type="journal article" date="2020" name="Cell">
        <title>Large-Scale Comparative Analyses of Tick Genomes Elucidate Their Genetic Diversity and Vector Capacities.</title>
        <authorList>
            <consortium name="Tick Genome and Microbiome Consortium (TIGMIC)"/>
            <person name="Jia N."/>
            <person name="Wang J."/>
            <person name="Shi W."/>
            <person name="Du L."/>
            <person name="Sun Y."/>
            <person name="Zhan W."/>
            <person name="Jiang J.F."/>
            <person name="Wang Q."/>
            <person name="Zhang B."/>
            <person name="Ji P."/>
            <person name="Bell-Sakyi L."/>
            <person name="Cui X.M."/>
            <person name="Yuan T.T."/>
            <person name="Jiang B.G."/>
            <person name="Yang W.F."/>
            <person name="Lam T.T."/>
            <person name="Chang Q.C."/>
            <person name="Ding S.J."/>
            <person name="Wang X.J."/>
            <person name="Zhu J.G."/>
            <person name="Ruan X.D."/>
            <person name="Zhao L."/>
            <person name="Wei J.T."/>
            <person name="Ye R.Z."/>
            <person name="Que T.C."/>
            <person name="Du C.H."/>
            <person name="Zhou Y.H."/>
            <person name="Cheng J.X."/>
            <person name="Dai P.F."/>
            <person name="Guo W.B."/>
            <person name="Han X.H."/>
            <person name="Huang E.J."/>
            <person name="Li L.F."/>
            <person name="Wei W."/>
            <person name="Gao Y.C."/>
            <person name="Liu J.Z."/>
            <person name="Shao H.Z."/>
            <person name="Wang X."/>
            <person name="Wang C.C."/>
            <person name="Yang T.C."/>
            <person name="Huo Q.B."/>
            <person name="Li W."/>
            <person name="Chen H.Y."/>
            <person name="Chen S.E."/>
            <person name="Zhou L.G."/>
            <person name="Ni X.B."/>
            <person name="Tian J.H."/>
            <person name="Sheng Y."/>
            <person name="Liu T."/>
            <person name="Pan Y.S."/>
            <person name="Xia L.Y."/>
            <person name="Li J."/>
            <person name="Zhao F."/>
            <person name="Cao W.C."/>
        </authorList>
    </citation>
    <scope>NUCLEOTIDE SEQUENCE</scope>
    <source>
        <strain evidence="2">Rmic-2018</strain>
    </source>
</reference>
<keyword evidence="3" id="KW-1185">Reference proteome</keyword>
<evidence type="ECO:0000313" key="3">
    <source>
        <dbReference type="Proteomes" id="UP000821866"/>
    </source>
</evidence>
<dbReference type="InterPro" id="IPR000195">
    <property type="entry name" value="Rab-GAP-TBC_dom"/>
</dbReference>
<dbReference type="PROSITE" id="PS50086">
    <property type="entry name" value="TBC_RABGAP"/>
    <property type="match status" value="1"/>
</dbReference>